<evidence type="ECO:0000313" key="1">
    <source>
        <dbReference type="EMBL" id="KAK2169390.1"/>
    </source>
</evidence>
<gene>
    <name evidence="1" type="ORF">LSH36_10g03040</name>
</gene>
<proteinExistence type="predicted"/>
<evidence type="ECO:0000313" key="2">
    <source>
        <dbReference type="Proteomes" id="UP001208570"/>
    </source>
</evidence>
<sequence>MTGSSLKELLELVFASNTTSHMISVKAVPRAIRGHLIDTALNAMDTSQAFQVDVKHISNPAEVEVTLPSEPEEVDVLYDRLVDGTFSAADIESFQVLNAIDKRVQTVSDSMTEQQTAQLWIFFCDDLFLEHEVIHHSLRFLF</sequence>
<comment type="caution">
    <text evidence="1">The sequence shown here is derived from an EMBL/GenBank/DDBJ whole genome shotgun (WGS) entry which is preliminary data.</text>
</comment>
<name>A0AAD9NGP1_9ANNE</name>
<dbReference type="AlphaFoldDB" id="A0AAD9NGP1"/>
<dbReference type="EMBL" id="JAODUP010000010">
    <property type="protein sequence ID" value="KAK2169390.1"/>
    <property type="molecule type" value="Genomic_DNA"/>
</dbReference>
<dbReference type="Proteomes" id="UP001208570">
    <property type="component" value="Unassembled WGS sequence"/>
</dbReference>
<organism evidence="1 2">
    <name type="scientific">Paralvinella palmiformis</name>
    <dbReference type="NCBI Taxonomy" id="53620"/>
    <lineage>
        <taxon>Eukaryota</taxon>
        <taxon>Metazoa</taxon>
        <taxon>Spiralia</taxon>
        <taxon>Lophotrochozoa</taxon>
        <taxon>Annelida</taxon>
        <taxon>Polychaeta</taxon>
        <taxon>Sedentaria</taxon>
        <taxon>Canalipalpata</taxon>
        <taxon>Terebellida</taxon>
        <taxon>Terebelliformia</taxon>
        <taxon>Alvinellidae</taxon>
        <taxon>Paralvinella</taxon>
    </lineage>
</organism>
<protein>
    <submittedName>
        <fullName evidence="1">Uncharacterized protein</fullName>
    </submittedName>
</protein>
<keyword evidence="2" id="KW-1185">Reference proteome</keyword>
<accession>A0AAD9NGP1</accession>
<reference evidence="1" key="1">
    <citation type="journal article" date="2023" name="Mol. Biol. Evol.">
        <title>Third-Generation Sequencing Reveals the Adaptive Role of the Epigenome in Three Deep-Sea Polychaetes.</title>
        <authorList>
            <person name="Perez M."/>
            <person name="Aroh O."/>
            <person name="Sun Y."/>
            <person name="Lan Y."/>
            <person name="Juniper S.K."/>
            <person name="Young C.R."/>
            <person name="Angers B."/>
            <person name="Qian P.Y."/>
        </authorList>
    </citation>
    <scope>NUCLEOTIDE SEQUENCE</scope>
    <source>
        <strain evidence="1">P08H-3</strain>
    </source>
</reference>